<dbReference type="Proteomes" id="UP000465360">
    <property type="component" value="Unassembled WGS sequence"/>
</dbReference>
<keyword evidence="2" id="KW-1185">Reference proteome</keyword>
<sequence>MRAVFLDQTFRLPHPKRVRTPLLVLGGTEDGLISQKEVRTTARVYGADVELFTGMGHMLMLEPGWPAVAERICSWLGARGL</sequence>
<dbReference type="SUPFAM" id="SSF53474">
    <property type="entry name" value="alpha/beta-Hydrolases"/>
    <property type="match status" value="1"/>
</dbReference>
<dbReference type="InterPro" id="IPR029058">
    <property type="entry name" value="AB_hydrolase_fold"/>
</dbReference>
<reference evidence="1 2" key="1">
    <citation type="journal article" date="2019" name="Emerg. Microbes Infect.">
        <title>Comprehensive subspecies identification of 175 nontuberculous mycobacteria species based on 7547 genomic profiles.</title>
        <authorList>
            <person name="Matsumoto Y."/>
            <person name="Kinjo T."/>
            <person name="Motooka D."/>
            <person name="Nabeya D."/>
            <person name="Jung N."/>
            <person name="Uechi K."/>
            <person name="Horii T."/>
            <person name="Iida T."/>
            <person name="Fujita J."/>
            <person name="Nakamura S."/>
        </authorList>
    </citation>
    <scope>NUCLEOTIDE SEQUENCE [LARGE SCALE GENOMIC DNA]</scope>
    <source>
        <strain evidence="1 2">JCM 30725</strain>
    </source>
</reference>
<dbReference type="Gene3D" id="3.40.50.1820">
    <property type="entry name" value="alpha/beta hydrolase"/>
    <property type="match status" value="1"/>
</dbReference>
<protein>
    <recommendedName>
        <fullName evidence="3">Alpha/beta hydrolase</fullName>
    </recommendedName>
</protein>
<dbReference type="EMBL" id="BLKZ01000001">
    <property type="protein sequence ID" value="GFG89957.1"/>
    <property type="molecule type" value="Genomic_DNA"/>
</dbReference>
<proteinExistence type="predicted"/>
<evidence type="ECO:0008006" key="3">
    <source>
        <dbReference type="Google" id="ProtNLM"/>
    </source>
</evidence>
<dbReference type="AlphaFoldDB" id="A0A7I9YMV4"/>
<gene>
    <name evidence="1" type="ORF">MBOU_19990</name>
</gene>
<evidence type="ECO:0000313" key="1">
    <source>
        <dbReference type="EMBL" id="GFG89957.1"/>
    </source>
</evidence>
<name>A0A7I9YMV4_MYCBU</name>
<evidence type="ECO:0000313" key="2">
    <source>
        <dbReference type="Proteomes" id="UP000465360"/>
    </source>
</evidence>
<accession>A0A7I9YMV4</accession>
<organism evidence="1 2">
    <name type="scientific">Mycobacterium bourgelatii</name>
    <dbReference type="NCBI Taxonomy" id="1273442"/>
    <lineage>
        <taxon>Bacteria</taxon>
        <taxon>Bacillati</taxon>
        <taxon>Actinomycetota</taxon>
        <taxon>Actinomycetes</taxon>
        <taxon>Mycobacteriales</taxon>
        <taxon>Mycobacteriaceae</taxon>
        <taxon>Mycobacterium</taxon>
    </lineage>
</organism>
<comment type="caution">
    <text evidence="1">The sequence shown here is derived from an EMBL/GenBank/DDBJ whole genome shotgun (WGS) entry which is preliminary data.</text>
</comment>